<keyword evidence="4" id="KW-1185">Reference proteome</keyword>
<proteinExistence type="predicted"/>
<feature type="region of interest" description="Disordered" evidence="1">
    <location>
        <begin position="1"/>
        <end position="22"/>
    </location>
</feature>
<reference evidence="4" key="1">
    <citation type="journal article" date="2019" name="Int. J. Syst. Evol. Microbiol.">
        <title>The Global Catalogue of Microorganisms (GCM) 10K type strain sequencing project: providing services to taxonomists for standard genome sequencing and annotation.</title>
        <authorList>
            <consortium name="The Broad Institute Genomics Platform"/>
            <consortium name="The Broad Institute Genome Sequencing Center for Infectious Disease"/>
            <person name="Wu L."/>
            <person name="Ma J."/>
        </authorList>
    </citation>
    <scope>NUCLEOTIDE SEQUENCE [LARGE SCALE GENOMIC DNA]</scope>
    <source>
        <strain evidence="4">JCM 14046</strain>
    </source>
</reference>
<dbReference type="InterPro" id="IPR029063">
    <property type="entry name" value="SAM-dependent_MTases_sf"/>
</dbReference>
<dbReference type="SUPFAM" id="SSF53335">
    <property type="entry name" value="S-adenosyl-L-methionine-dependent methyltransferases"/>
    <property type="match status" value="1"/>
</dbReference>
<name>A0ABP5AI78_9ACTN</name>
<feature type="compositionally biased region" description="Low complexity" evidence="1">
    <location>
        <begin position="12"/>
        <end position="22"/>
    </location>
</feature>
<evidence type="ECO:0000313" key="4">
    <source>
        <dbReference type="Proteomes" id="UP001501612"/>
    </source>
</evidence>
<keyword evidence="3" id="KW-0808">Transferase</keyword>
<feature type="domain" description="Methyltransferase type 11" evidence="2">
    <location>
        <begin position="91"/>
        <end position="188"/>
    </location>
</feature>
<dbReference type="Pfam" id="PF08241">
    <property type="entry name" value="Methyltransf_11"/>
    <property type="match status" value="1"/>
</dbReference>
<dbReference type="Proteomes" id="UP001501612">
    <property type="component" value="Unassembled WGS sequence"/>
</dbReference>
<keyword evidence="3" id="KW-0489">Methyltransferase</keyword>
<dbReference type="CDD" id="cd02440">
    <property type="entry name" value="AdoMet_MTases"/>
    <property type="match status" value="1"/>
</dbReference>
<dbReference type="PANTHER" id="PTHR43591:SF24">
    <property type="entry name" value="2-METHOXY-6-POLYPRENYL-1,4-BENZOQUINOL METHYLASE, MITOCHONDRIAL"/>
    <property type="match status" value="1"/>
</dbReference>
<dbReference type="GO" id="GO:0008168">
    <property type="term" value="F:methyltransferase activity"/>
    <property type="evidence" value="ECO:0007669"/>
    <property type="project" value="UniProtKB-KW"/>
</dbReference>
<dbReference type="Gene3D" id="3.40.50.150">
    <property type="entry name" value="Vaccinia Virus protein VP39"/>
    <property type="match status" value="1"/>
</dbReference>
<evidence type="ECO:0000259" key="2">
    <source>
        <dbReference type="Pfam" id="PF08241"/>
    </source>
</evidence>
<dbReference type="EMBL" id="BAAAMY010000004">
    <property type="protein sequence ID" value="GAA1914796.1"/>
    <property type="molecule type" value="Genomic_DNA"/>
</dbReference>
<organism evidence="3 4">
    <name type="scientific">Nocardioides lentus</name>
    <dbReference type="NCBI Taxonomy" id="338077"/>
    <lineage>
        <taxon>Bacteria</taxon>
        <taxon>Bacillati</taxon>
        <taxon>Actinomycetota</taxon>
        <taxon>Actinomycetes</taxon>
        <taxon>Propionibacteriales</taxon>
        <taxon>Nocardioidaceae</taxon>
        <taxon>Nocardioides</taxon>
    </lineage>
</organism>
<comment type="caution">
    <text evidence="3">The sequence shown here is derived from an EMBL/GenBank/DDBJ whole genome shotgun (WGS) entry which is preliminary data.</text>
</comment>
<evidence type="ECO:0000313" key="3">
    <source>
        <dbReference type="EMBL" id="GAA1914796.1"/>
    </source>
</evidence>
<sequence>MPGDPVPGGPRGSRAPGARAEPAGATVRLPVVGQLVGRWETDPLWARFYDLTVEHPRLGDPVWRWGMGSDLSLLLAAVRSLGALPAGSRVLDVPCGGGVGLRGLRPGQGVDYVAADVSPAMLRRTTGLAERLGVTDQLTTRVTDAADLPDPDGSYDVVLSLMGLHCFDDPRTAAAELARVVAPGGRLIGSTLVTDSGLRHEPGRRVGRAAGLLGPMCSRLELHSWLRAAGLTRITLRSSGPVVHVRATRAA</sequence>
<dbReference type="InterPro" id="IPR013216">
    <property type="entry name" value="Methyltransf_11"/>
</dbReference>
<dbReference type="GO" id="GO:0032259">
    <property type="term" value="P:methylation"/>
    <property type="evidence" value="ECO:0007669"/>
    <property type="project" value="UniProtKB-KW"/>
</dbReference>
<gene>
    <name evidence="3" type="ORF">GCM10009737_15230</name>
</gene>
<accession>A0ABP5AI78</accession>
<dbReference type="PANTHER" id="PTHR43591">
    <property type="entry name" value="METHYLTRANSFERASE"/>
    <property type="match status" value="1"/>
</dbReference>
<protein>
    <submittedName>
        <fullName evidence="3">Class I SAM-dependent methyltransferase</fullName>
    </submittedName>
</protein>
<evidence type="ECO:0000256" key="1">
    <source>
        <dbReference type="SAM" id="MobiDB-lite"/>
    </source>
</evidence>